<organism evidence="1 2">
    <name type="scientific">Serratia sarumanii</name>
    <dbReference type="NCBI Taxonomy" id="3020826"/>
    <lineage>
        <taxon>Bacteria</taxon>
        <taxon>Pseudomonadati</taxon>
        <taxon>Pseudomonadota</taxon>
        <taxon>Gammaproteobacteria</taxon>
        <taxon>Enterobacterales</taxon>
        <taxon>Yersiniaceae</taxon>
        <taxon>Serratia</taxon>
    </lineage>
</organism>
<protein>
    <submittedName>
        <fullName evidence="1">Uncharacterized protein</fullName>
    </submittedName>
</protein>
<name>A0ABW8QK31_9GAMM</name>
<accession>A0ABW8QK31</accession>
<dbReference type="Proteomes" id="UP001622968">
    <property type="component" value="Unassembled WGS sequence"/>
</dbReference>
<dbReference type="GeneID" id="301144918"/>
<reference evidence="1 2" key="1">
    <citation type="submission" date="2024-11" db="EMBL/GenBank/DDBJ databases">
        <title>Draft genomes of five putative biosurfactant-producing Serratia sp. isolates from Laguna de Bay, Philippines.</title>
        <authorList>
            <person name="Lantican N."/>
            <person name="Barredo G.A."/>
            <person name="Rosana A."/>
            <person name="Siababa A.C."/>
            <person name="Montecillo A."/>
        </authorList>
    </citation>
    <scope>NUCLEOTIDE SEQUENCE [LARGE SCALE GENOMIC DNA]</scope>
    <source>
        <strain evidence="1 2">WS11a</strain>
    </source>
</reference>
<sequence length="59" mass="6625">MTVNMSLKTTLVTTWCRSCVFTGDNAAAVKLRGRQRIMLPHRIYTQEDKATPRPIFAAG</sequence>
<gene>
    <name evidence="1" type="ORF">ACJBEI_11690</name>
</gene>
<comment type="caution">
    <text evidence="1">The sequence shown here is derived from an EMBL/GenBank/DDBJ whole genome shotgun (WGS) entry which is preliminary data.</text>
</comment>
<keyword evidence="2" id="KW-1185">Reference proteome</keyword>
<dbReference type="RefSeq" id="WP_130042688.1">
    <property type="nucleotide sequence ID" value="NZ_CP124750.1"/>
</dbReference>
<evidence type="ECO:0000313" key="1">
    <source>
        <dbReference type="EMBL" id="MFK8975880.1"/>
    </source>
</evidence>
<proteinExistence type="predicted"/>
<dbReference type="EMBL" id="JBJHGH010000001">
    <property type="protein sequence ID" value="MFK8975880.1"/>
    <property type="molecule type" value="Genomic_DNA"/>
</dbReference>
<evidence type="ECO:0000313" key="2">
    <source>
        <dbReference type="Proteomes" id="UP001622968"/>
    </source>
</evidence>